<accession>A0A926FEV9</accession>
<evidence type="ECO:0000313" key="4">
    <source>
        <dbReference type="EMBL" id="MBC8596965.1"/>
    </source>
</evidence>
<dbReference type="InterPro" id="IPR031571">
    <property type="entry name" value="RcpC_dom"/>
</dbReference>
<organism evidence="4 5">
    <name type="scientific">Qingrenia yutianensis</name>
    <dbReference type="NCBI Taxonomy" id="2763676"/>
    <lineage>
        <taxon>Bacteria</taxon>
        <taxon>Bacillati</taxon>
        <taxon>Bacillota</taxon>
        <taxon>Clostridia</taxon>
        <taxon>Eubacteriales</taxon>
        <taxon>Oscillospiraceae</taxon>
        <taxon>Qingrenia</taxon>
    </lineage>
</organism>
<dbReference type="NCBIfam" id="TIGR03177">
    <property type="entry name" value="pilus_cpaB"/>
    <property type="match status" value="1"/>
</dbReference>
<feature type="domain" description="SAF" evidence="3">
    <location>
        <begin position="38"/>
        <end position="100"/>
    </location>
</feature>
<dbReference type="Pfam" id="PF16976">
    <property type="entry name" value="RcpC"/>
    <property type="match status" value="1"/>
</dbReference>
<dbReference type="SMART" id="SM00858">
    <property type="entry name" value="SAF"/>
    <property type="match status" value="1"/>
</dbReference>
<evidence type="ECO:0000256" key="2">
    <source>
        <dbReference type="SAM" id="Phobius"/>
    </source>
</evidence>
<keyword evidence="5" id="KW-1185">Reference proteome</keyword>
<keyword evidence="2" id="KW-0812">Transmembrane</keyword>
<evidence type="ECO:0000259" key="3">
    <source>
        <dbReference type="SMART" id="SM00858"/>
    </source>
</evidence>
<keyword evidence="2" id="KW-0472">Membrane</keyword>
<dbReference type="CDD" id="cd11614">
    <property type="entry name" value="SAF_CpaB_FlgA_like"/>
    <property type="match status" value="1"/>
</dbReference>
<feature type="compositionally biased region" description="Basic and acidic residues" evidence="1">
    <location>
        <begin position="228"/>
        <end position="242"/>
    </location>
</feature>
<protein>
    <submittedName>
        <fullName evidence="4">Flp pilus assembly protein CpaB</fullName>
    </submittedName>
</protein>
<dbReference type="EMBL" id="JACRTE010000011">
    <property type="protein sequence ID" value="MBC8596965.1"/>
    <property type="molecule type" value="Genomic_DNA"/>
</dbReference>
<dbReference type="Proteomes" id="UP000647416">
    <property type="component" value="Unassembled WGS sequence"/>
</dbReference>
<dbReference type="Pfam" id="PF08666">
    <property type="entry name" value="SAF"/>
    <property type="match status" value="1"/>
</dbReference>
<comment type="caution">
    <text evidence="4">The sequence shown here is derived from an EMBL/GenBank/DDBJ whole genome shotgun (WGS) entry which is preliminary data.</text>
</comment>
<sequence>MLEVFKNRTVLGITCIAVSFVICFVVSPLLSNTGNKTVNVVRATQEIKSGDEITKDMVSEIKMSGTNQPENIIGSIKSAVGKYATMDMTKGDYVLESKIADTPYVENTYLAGLDGSNRAISVTLKTFANGLSGKLKSGDIVSIIAPDYKKTGITEVPLELQYVEVIAATAKSGSDVSEDAGDESELPSTVTLLVSEEQSKMLADLEKTGTIHMSLVYRGDRKTAEKFLKTQKELNDSLKSDSAENASQPEESEAAGDETQ</sequence>
<evidence type="ECO:0000313" key="5">
    <source>
        <dbReference type="Proteomes" id="UP000647416"/>
    </source>
</evidence>
<evidence type="ECO:0000256" key="1">
    <source>
        <dbReference type="SAM" id="MobiDB-lite"/>
    </source>
</evidence>
<keyword evidence="2" id="KW-1133">Transmembrane helix</keyword>
<gene>
    <name evidence="4" type="primary">cpaB</name>
    <name evidence="4" type="ORF">H8706_08800</name>
</gene>
<feature type="region of interest" description="Disordered" evidence="1">
    <location>
        <begin position="228"/>
        <end position="260"/>
    </location>
</feature>
<feature type="transmembrane region" description="Helical" evidence="2">
    <location>
        <begin position="9"/>
        <end position="30"/>
    </location>
</feature>
<dbReference type="AlphaFoldDB" id="A0A926FEV9"/>
<feature type="compositionally biased region" description="Acidic residues" evidence="1">
    <location>
        <begin position="250"/>
        <end position="260"/>
    </location>
</feature>
<reference evidence="4" key="1">
    <citation type="submission" date="2020-08" db="EMBL/GenBank/DDBJ databases">
        <title>Genome public.</title>
        <authorList>
            <person name="Liu C."/>
            <person name="Sun Q."/>
        </authorList>
    </citation>
    <scope>NUCLEOTIDE SEQUENCE</scope>
    <source>
        <strain evidence="4">NSJ-50</strain>
    </source>
</reference>
<dbReference type="InterPro" id="IPR013974">
    <property type="entry name" value="SAF"/>
</dbReference>
<name>A0A926FEV9_9FIRM</name>
<proteinExistence type="predicted"/>
<dbReference type="InterPro" id="IPR017592">
    <property type="entry name" value="Pilus_assmbl_Flp-typ_CpaB"/>
</dbReference>
<dbReference type="Gene3D" id="3.90.1210.10">
    <property type="entry name" value="Antifreeze-like/N-acetylneuraminic acid synthase C-terminal domain"/>
    <property type="match status" value="1"/>
</dbReference>